<evidence type="ECO:0000313" key="4">
    <source>
        <dbReference type="Proteomes" id="UP000777482"/>
    </source>
</evidence>
<gene>
    <name evidence="3" type="ORF">C6P46_002055</name>
</gene>
<evidence type="ECO:0000256" key="1">
    <source>
        <dbReference type="SAM" id="Coils"/>
    </source>
</evidence>
<keyword evidence="4" id="KW-1185">Reference proteome</keyword>
<dbReference type="OrthoDB" id="3366659at2759"/>
<reference evidence="3 4" key="1">
    <citation type="submission" date="2020-11" db="EMBL/GenBank/DDBJ databases">
        <title>Kefir isolates.</title>
        <authorList>
            <person name="Marcisauskas S."/>
            <person name="Kim Y."/>
            <person name="Blasche S."/>
        </authorList>
    </citation>
    <scope>NUCLEOTIDE SEQUENCE [LARGE SCALE GENOMIC DNA]</scope>
    <source>
        <strain evidence="3 4">KR</strain>
    </source>
</reference>
<keyword evidence="1" id="KW-0175">Coiled coil</keyword>
<organism evidence="3 4">
    <name type="scientific">Rhodotorula mucilaginosa</name>
    <name type="common">Yeast</name>
    <name type="synonym">Rhodotorula rubra</name>
    <dbReference type="NCBI Taxonomy" id="5537"/>
    <lineage>
        <taxon>Eukaryota</taxon>
        <taxon>Fungi</taxon>
        <taxon>Dikarya</taxon>
        <taxon>Basidiomycota</taxon>
        <taxon>Pucciniomycotina</taxon>
        <taxon>Microbotryomycetes</taxon>
        <taxon>Sporidiobolales</taxon>
        <taxon>Sporidiobolaceae</taxon>
        <taxon>Rhodotorula</taxon>
    </lineage>
</organism>
<feature type="region of interest" description="Disordered" evidence="2">
    <location>
        <begin position="177"/>
        <end position="246"/>
    </location>
</feature>
<evidence type="ECO:0000313" key="3">
    <source>
        <dbReference type="EMBL" id="KAG0653948.1"/>
    </source>
</evidence>
<comment type="caution">
    <text evidence="3">The sequence shown here is derived from an EMBL/GenBank/DDBJ whole genome shotgun (WGS) entry which is preliminary data.</text>
</comment>
<protein>
    <submittedName>
        <fullName evidence="3">Uncharacterized protein</fullName>
    </submittedName>
</protein>
<accession>A0A9P6VU61</accession>
<name>A0A9P6VU61_RHOMI</name>
<proteinExistence type="predicted"/>
<dbReference type="PANTHER" id="PTHR41390">
    <property type="entry name" value="CHROMOSOME 7, WHOLE GENOME SHOTGUN SEQUENCE"/>
    <property type="match status" value="1"/>
</dbReference>
<dbReference type="AlphaFoldDB" id="A0A9P6VU61"/>
<feature type="coiled-coil region" evidence="1">
    <location>
        <begin position="292"/>
        <end position="319"/>
    </location>
</feature>
<evidence type="ECO:0000256" key="2">
    <source>
        <dbReference type="SAM" id="MobiDB-lite"/>
    </source>
</evidence>
<dbReference type="Proteomes" id="UP000777482">
    <property type="component" value="Unassembled WGS sequence"/>
</dbReference>
<sequence>MEQQNSAGQSLVDYTLRTAPLRVVYFSVAATGLGAAAGAASGVARNQPAIPTAFQASVKTGIFAFTFFSLREYGVIPLLTHFHLNPSPLPQTQAPASPPSPHLHNLLPTAVSGLIAGSSFSYFQRPPATPLATHARAGLTLALGCTVLQGIVNELDVVRIRLLMWGEERRRIKRLEAGMTLPGGEEPHSASASAERRVSEPTPSSATTTTTTTTTEINASPLSDLTDVNPRDPSTFSDPGRETFSERSDRLVSSGWGWFTDKLSVLAPLKRIDQGEYERRLDELLRLRTDERDKVRSEIAELEVVKKRLMERQREADELASAASSRP</sequence>
<dbReference type="EMBL" id="PUHQ01000168">
    <property type="protein sequence ID" value="KAG0653948.1"/>
    <property type="molecule type" value="Genomic_DNA"/>
</dbReference>
<dbReference type="PANTHER" id="PTHR41390:SF1">
    <property type="entry name" value="NADH-UBIQUINONE OXIDOREDUCTASE 213 KDA SUBUNIT"/>
    <property type="match status" value="1"/>
</dbReference>